<protein>
    <recommendedName>
        <fullName evidence="8">Trichohyalin-plectin-homology domain-containing protein</fullName>
    </recommendedName>
</protein>
<dbReference type="STRING" id="178035.A0A154PCC5"/>
<dbReference type="GO" id="GO:0005929">
    <property type="term" value="C:cilium"/>
    <property type="evidence" value="ECO:0007669"/>
    <property type="project" value="UniProtKB-SubCell"/>
</dbReference>
<evidence type="ECO:0000256" key="2">
    <source>
        <dbReference type="ARBA" id="ARBA00023069"/>
    </source>
</evidence>
<evidence type="ECO:0000313" key="7">
    <source>
        <dbReference type="Proteomes" id="UP000076502"/>
    </source>
</evidence>
<evidence type="ECO:0000256" key="5">
    <source>
        <dbReference type="SAM" id="MobiDB-lite"/>
    </source>
</evidence>
<gene>
    <name evidence="6" type="ORF">WN55_00251</name>
</gene>
<evidence type="ECO:0000256" key="1">
    <source>
        <dbReference type="ARBA" id="ARBA00004138"/>
    </source>
</evidence>
<feature type="region of interest" description="Disordered" evidence="5">
    <location>
        <begin position="459"/>
        <end position="482"/>
    </location>
</feature>
<evidence type="ECO:0008006" key="8">
    <source>
        <dbReference type="Google" id="ProtNLM"/>
    </source>
</evidence>
<keyword evidence="4" id="KW-0175">Coiled coil</keyword>
<evidence type="ECO:0000256" key="3">
    <source>
        <dbReference type="ARBA" id="ARBA00023273"/>
    </source>
</evidence>
<dbReference type="PANTHER" id="PTHR31183">
    <property type="entry name" value="TRICHOPLEIN KERATIN FILAMENT-BINDING PROTEIN FAMILY MEMBER"/>
    <property type="match status" value="1"/>
</dbReference>
<dbReference type="Proteomes" id="UP000076502">
    <property type="component" value="Unassembled WGS sequence"/>
</dbReference>
<reference evidence="6 7" key="1">
    <citation type="submission" date="2015-07" db="EMBL/GenBank/DDBJ databases">
        <title>The genome of Dufourea novaeangliae.</title>
        <authorList>
            <person name="Pan H."/>
            <person name="Kapheim K."/>
        </authorList>
    </citation>
    <scope>NUCLEOTIDE SEQUENCE [LARGE SCALE GENOMIC DNA]</scope>
    <source>
        <strain evidence="6">0120121106</strain>
        <tissue evidence="6">Whole body</tissue>
    </source>
</reference>
<organism evidence="6 7">
    <name type="scientific">Dufourea novaeangliae</name>
    <name type="common">Sweat bee</name>
    <dbReference type="NCBI Taxonomy" id="178035"/>
    <lineage>
        <taxon>Eukaryota</taxon>
        <taxon>Metazoa</taxon>
        <taxon>Ecdysozoa</taxon>
        <taxon>Arthropoda</taxon>
        <taxon>Hexapoda</taxon>
        <taxon>Insecta</taxon>
        <taxon>Pterygota</taxon>
        <taxon>Neoptera</taxon>
        <taxon>Endopterygota</taxon>
        <taxon>Hymenoptera</taxon>
        <taxon>Apocrita</taxon>
        <taxon>Aculeata</taxon>
        <taxon>Apoidea</taxon>
        <taxon>Anthophila</taxon>
        <taxon>Halictidae</taxon>
        <taxon>Rophitinae</taxon>
        <taxon>Dufourea</taxon>
    </lineage>
</organism>
<dbReference type="AlphaFoldDB" id="A0A154PCC5"/>
<evidence type="ECO:0000313" key="6">
    <source>
        <dbReference type="EMBL" id="KZC09579.1"/>
    </source>
</evidence>
<sequence length="534" mass="64414">MPMHKVQCGRLIPKRYPQAVIGSPKGALGYRVRERADCKIVPYEDRSMIEKHEEEMRREYEHLIKTMDFEEQTDRKIDKKKVWKHVQQGLAAHEETVNSRRRKLREILLREQVGLVREVMDQAQHGDDARMEEMRQRTEELQRQQEAQRLALVAAKKTQQYLSQCPDIRERVVKQYTVEVKEGNLIQMAENEAKRQADEEVERLWHNLMLKDVEAKKEREVEEAKKRSLQDRDMVTTLEKQIAGRLLLEEQKKQVQKEDKEYVECLIEEMRKDEVQRAENIRIKRQVLKRDLQEQVLNAKRRLAEQACREREIDRLRDNLVADEIAKERRKMKESSTVLRNELLAYLRYLEDLRKEEARRNLAVDRIVEESMKKANARRDLAVKRFKEARQRGLQEVLRSREEQMRLKCQMDREEEERRRLEKEEVEKEIEMEAKLAARAKEEAKDRKLRYKQYLEEQQKHADEARRRETEEEERWHQEEVKRREESLKLTNELLMASENIIPHPFKALLKQCIARYEAEKNNQCDCLYPLSLE</sequence>
<name>A0A154PCC5_DUFNO</name>
<dbReference type="OrthoDB" id="75950at2759"/>
<dbReference type="InterPro" id="IPR043596">
    <property type="entry name" value="CFAP53/TCHP"/>
</dbReference>
<comment type="subcellular location">
    <subcellularLocation>
        <location evidence="1">Cell projection</location>
        <location evidence="1">Cilium</location>
    </subcellularLocation>
</comment>
<keyword evidence="2" id="KW-0969">Cilium</keyword>
<proteinExistence type="predicted"/>
<keyword evidence="3" id="KW-0966">Cell projection</keyword>
<dbReference type="EMBL" id="KQ434870">
    <property type="protein sequence ID" value="KZC09579.1"/>
    <property type="molecule type" value="Genomic_DNA"/>
</dbReference>
<evidence type="ECO:0000256" key="4">
    <source>
        <dbReference type="SAM" id="Coils"/>
    </source>
</evidence>
<accession>A0A154PCC5</accession>
<dbReference type="PANTHER" id="PTHR31183:SF1">
    <property type="entry name" value="CILIA- AND FLAGELLA-ASSOCIATED PROTEIN 53"/>
    <property type="match status" value="1"/>
</dbReference>
<feature type="coiled-coil region" evidence="4">
    <location>
        <begin position="248"/>
        <end position="309"/>
    </location>
</feature>
<keyword evidence="7" id="KW-1185">Reference proteome</keyword>